<evidence type="ECO:0000313" key="11">
    <source>
        <dbReference type="EMBL" id="CAD8681857.1"/>
    </source>
</evidence>
<sequence length="318" mass="34089">MANIYPSLDPVQVAGPSPRTICDGDLVIVYENMNSMKAVHVKATDRFDNRFGSFPHKEWIGKPFGSKVYSSRGAKGWVHLLAPSPDLWSLVLKHRTQILYIADISVVVTHLDLSPGCVVLESGTGSGSLTHSLARAVVPGGHVHTFEFHSERAAEAAKECDAHGLAGSVTVRQRNIEERGFPCGAPGEEQGMVDLTGCADAVFLDLPAPHKAVPSAAKCLRPDGRFCSFSPCIEQVQRTCEALERHGFVDLRTCECLLRAWSVQSERLVTDLGQAGAGNGGGNGGQAGVPTGPQVTSFPEMDARGHTGYLTFARKWVG</sequence>
<dbReference type="GO" id="GO:0031515">
    <property type="term" value="C:tRNA (m1A) methyltransferase complex"/>
    <property type="evidence" value="ECO:0007669"/>
    <property type="project" value="UniProtKB-UniRule"/>
</dbReference>
<feature type="domain" description="tRNA (adenine(58)-N(1))-methyltransferase catalytic subunit TRM61 C-terminal" evidence="10">
    <location>
        <begin position="76"/>
        <end position="270"/>
    </location>
</feature>
<comment type="similarity">
    <text evidence="8">Belongs to the class I-like SAM-binding methyltransferase superfamily. TRM61 family.</text>
</comment>
<dbReference type="PANTHER" id="PTHR12133:SF2">
    <property type="entry name" value="TRNA (ADENINE(58)-N(1))-METHYLTRANSFERASE CATALYTIC SUBUNIT TRMT61A"/>
    <property type="match status" value="1"/>
</dbReference>
<proteinExistence type="inferred from homology"/>
<evidence type="ECO:0000256" key="9">
    <source>
        <dbReference type="PIRSR" id="PIRSR017269-1"/>
    </source>
</evidence>
<keyword evidence="3 8" id="KW-0489">Methyltransferase</keyword>
<dbReference type="PIRSF" id="PIRSF017269">
    <property type="entry name" value="GCD14"/>
    <property type="match status" value="1"/>
</dbReference>
<dbReference type="GO" id="GO:0160107">
    <property type="term" value="F:tRNA (adenine(58)-N1)-methyltransferase activity"/>
    <property type="evidence" value="ECO:0007669"/>
    <property type="project" value="UniProtKB-EC"/>
</dbReference>
<dbReference type="AlphaFoldDB" id="A0A7S0WTE1"/>
<protein>
    <recommendedName>
        <fullName evidence="2 8">tRNA (adenine(58)-N(1))-methyltransferase</fullName>
        <ecNumber evidence="2 8">2.1.1.220</ecNumber>
    </recommendedName>
</protein>
<dbReference type="PANTHER" id="PTHR12133">
    <property type="entry name" value="TRNA (ADENINE(58)-N(1))-METHYLTRANSFERASE"/>
    <property type="match status" value="1"/>
</dbReference>
<dbReference type="Gene3D" id="3.10.330.20">
    <property type="match status" value="1"/>
</dbReference>
<dbReference type="GO" id="GO:0030488">
    <property type="term" value="P:tRNA methylation"/>
    <property type="evidence" value="ECO:0007669"/>
    <property type="project" value="InterPro"/>
</dbReference>
<feature type="binding site" evidence="9">
    <location>
        <position position="147"/>
    </location>
    <ligand>
        <name>S-adenosyl-L-methionine</name>
        <dbReference type="ChEBI" id="CHEBI:59789"/>
    </ligand>
</feature>
<keyword evidence="6 8" id="KW-0819">tRNA processing</keyword>
<evidence type="ECO:0000256" key="7">
    <source>
        <dbReference type="ARBA" id="ARBA00023242"/>
    </source>
</evidence>
<dbReference type="InterPro" id="IPR029063">
    <property type="entry name" value="SAM-dependent_MTases_sf"/>
</dbReference>
<evidence type="ECO:0000256" key="6">
    <source>
        <dbReference type="ARBA" id="ARBA00022694"/>
    </source>
</evidence>
<evidence type="ECO:0000256" key="5">
    <source>
        <dbReference type="ARBA" id="ARBA00022691"/>
    </source>
</evidence>
<evidence type="ECO:0000256" key="2">
    <source>
        <dbReference type="ARBA" id="ARBA00012796"/>
    </source>
</evidence>
<evidence type="ECO:0000256" key="1">
    <source>
        <dbReference type="ARBA" id="ARBA00004123"/>
    </source>
</evidence>
<feature type="binding site" evidence="9">
    <location>
        <begin position="126"/>
        <end position="129"/>
    </location>
    <ligand>
        <name>S-adenosyl-L-methionine</name>
        <dbReference type="ChEBI" id="CHEBI:59789"/>
    </ligand>
</feature>
<dbReference type="SUPFAM" id="SSF53335">
    <property type="entry name" value="S-adenosyl-L-methionine-dependent methyltransferases"/>
    <property type="match status" value="1"/>
</dbReference>
<keyword evidence="7" id="KW-0539">Nucleus</keyword>
<evidence type="ECO:0000256" key="8">
    <source>
        <dbReference type="PIRNR" id="PIRNR017269"/>
    </source>
</evidence>
<evidence type="ECO:0000256" key="3">
    <source>
        <dbReference type="ARBA" id="ARBA00022603"/>
    </source>
</evidence>
<accession>A0A7S0WTE1</accession>
<keyword evidence="5 8" id="KW-0949">S-adenosyl-L-methionine</keyword>
<reference evidence="11" key="1">
    <citation type="submission" date="2021-01" db="EMBL/GenBank/DDBJ databases">
        <authorList>
            <person name="Corre E."/>
            <person name="Pelletier E."/>
            <person name="Niang G."/>
            <person name="Scheremetjew M."/>
            <person name="Finn R."/>
            <person name="Kale V."/>
            <person name="Holt S."/>
            <person name="Cochrane G."/>
            <person name="Meng A."/>
            <person name="Brown T."/>
            <person name="Cohen L."/>
        </authorList>
    </citation>
    <scope>NUCLEOTIDE SEQUENCE</scope>
    <source>
        <strain evidence="11">SAG 11-49</strain>
    </source>
</reference>
<feature type="binding site" evidence="9">
    <location>
        <position position="205"/>
    </location>
    <ligand>
        <name>S-adenosyl-L-methionine</name>
        <dbReference type="ChEBI" id="CHEBI:59789"/>
    </ligand>
</feature>
<comment type="subcellular location">
    <subcellularLocation>
        <location evidence="1">Nucleus</location>
    </subcellularLocation>
</comment>
<dbReference type="EMBL" id="HBFB01018449">
    <property type="protein sequence ID" value="CAD8681857.1"/>
    <property type="molecule type" value="Transcribed_RNA"/>
</dbReference>
<name>A0A7S0WTE1_9CHLO</name>
<gene>
    <name evidence="11" type="ORF">CLEI1391_LOCUS10373</name>
</gene>
<dbReference type="PROSITE" id="PS51620">
    <property type="entry name" value="SAM_TRM61"/>
    <property type="match status" value="1"/>
</dbReference>
<dbReference type="CDD" id="cd02440">
    <property type="entry name" value="AdoMet_MTases"/>
    <property type="match status" value="1"/>
</dbReference>
<dbReference type="InterPro" id="IPR049470">
    <property type="entry name" value="TRM61_C"/>
</dbReference>
<dbReference type="GO" id="GO:0005634">
    <property type="term" value="C:nucleus"/>
    <property type="evidence" value="ECO:0007669"/>
    <property type="project" value="UniProtKB-SubCell"/>
</dbReference>
<keyword evidence="4 8" id="KW-0808">Transferase</keyword>
<comment type="catalytic activity">
    <reaction evidence="8">
        <text>adenosine(58) in tRNA + S-adenosyl-L-methionine = N(1)-methyladenosine(58) in tRNA + S-adenosyl-L-homocysteine + H(+)</text>
        <dbReference type="Rhea" id="RHEA:43152"/>
        <dbReference type="Rhea" id="RHEA-COMP:10365"/>
        <dbReference type="Rhea" id="RHEA-COMP:10366"/>
        <dbReference type="ChEBI" id="CHEBI:15378"/>
        <dbReference type="ChEBI" id="CHEBI:57856"/>
        <dbReference type="ChEBI" id="CHEBI:59789"/>
        <dbReference type="ChEBI" id="CHEBI:74411"/>
        <dbReference type="ChEBI" id="CHEBI:74491"/>
        <dbReference type="EC" id="2.1.1.220"/>
    </reaction>
</comment>
<dbReference type="EC" id="2.1.1.220" evidence="2 8"/>
<dbReference type="InterPro" id="IPR014816">
    <property type="entry name" value="tRNA_MeTrfase_Gcd14"/>
</dbReference>
<organism evidence="11">
    <name type="scientific">Chlamydomonas leiostraca</name>
    <dbReference type="NCBI Taxonomy" id="1034604"/>
    <lineage>
        <taxon>Eukaryota</taxon>
        <taxon>Viridiplantae</taxon>
        <taxon>Chlorophyta</taxon>
        <taxon>core chlorophytes</taxon>
        <taxon>Chlorophyceae</taxon>
        <taxon>CS clade</taxon>
        <taxon>Chlamydomonadales</taxon>
        <taxon>Chlamydomonadaceae</taxon>
        <taxon>Chlamydomonas</taxon>
    </lineage>
</organism>
<dbReference type="Pfam" id="PF08704">
    <property type="entry name" value="GCD14"/>
    <property type="match status" value="1"/>
</dbReference>
<evidence type="ECO:0000259" key="10">
    <source>
        <dbReference type="Pfam" id="PF08704"/>
    </source>
</evidence>
<dbReference type="Gene3D" id="3.40.50.150">
    <property type="entry name" value="Vaccinia Virus protein VP39"/>
    <property type="match status" value="1"/>
</dbReference>
<evidence type="ECO:0000256" key="4">
    <source>
        <dbReference type="ARBA" id="ARBA00022679"/>
    </source>
</evidence>